<keyword evidence="1" id="KW-0812">Transmembrane</keyword>
<proteinExistence type="predicted"/>
<evidence type="ECO:0000313" key="2">
    <source>
        <dbReference type="EMBL" id="RQD86027.1"/>
    </source>
</evidence>
<accession>A0A3R7XI87</accession>
<organism evidence="2 3">
    <name type="scientific">Methanosalsum natronophilum</name>
    <dbReference type="NCBI Taxonomy" id="768733"/>
    <lineage>
        <taxon>Archaea</taxon>
        <taxon>Methanobacteriati</taxon>
        <taxon>Methanobacteriota</taxon>
        <taxon>Stenosarchaea group</taxon>
        <taxon>Methanomicrobia</taxon>
        <taxon>Methanosarcinales</taxon>
        <taxon>Methanosarcinaceae</taxon>
        <taxon>Methanosalsum</taxon>
    </lineage>
</organism>
<feature type="transmembrane region" description="Helical" evidence="1">
    <location>
        <begin position="38"/>
        <end position="60"/>
    </location>
</feature>
<dbReference type="AlphaFoldDB" id="A0A3R7XI87"/>
<gene>
    <name evidence="2" type="ORF">D5R95_04145</name>
</gene>
<reference evidence="2 3" key="1">
    <citation type="submission" date="2018-08" db="EMBL/GenBank/DDBJ databases">
        <title>The metabolism and importance of syntrophic acetate oxidation coupled to methane or sulfide production in haloalkaline environments.</title>
        <authorList>
            <person name="Timmers P.H.A."/>
            <person name="Vavourakis C.D."/>
            <person name="Sorokin D.Y."/>
            <person name="Sinninghe Damste J.S."/>
            <person name="Muyzer G."/>
            <person name="Stams A.J.M."/>
            <person name="Plugge C.M."/>
        </authorList>
    </citation>
    <scope>NUCLEOTIDE SEQUENCE [LARGE SCALE GENOMIC DNA]</scope>
    <source>
        <strain evidence="2">MSAO_Arc3</strain>
    </source>
</reference>
<keyword evidence="1" id="KW-1133">Transmembrane helix</keyword>
<feature type="transmembrane region" description="Helical" evidence="1">
    <location>
        <begin position="12"/>
        <end position="32"/>
    </location>
</feature>
<evidence type="ECO:0000256" key="1">
    <source>
        <dbReference type="SAM" id="Phobius"/>
    </source>
</evidence>
<comment type="caution">
    <text evidence="2">The sequence shown here is derived from an EMBL/GenBank/DDBJ whole genome shotgun (WGS) entry which is preliminary data.</text>
</comment>
<name>A0A3R7XI87_9EURY</name>
<dbReference type="EMBL" id="QZAB01000272">
    <property type="protein sequence ID" value="RQD86027.1"/>
    <property type="molecule type" value="Genomic_DNA"/>
</dbReference>
<sequence length="70" mass="8174">MIIEKLTKIQMQIIGFFILSFLYLGVFNFYHYTKEAEFIGFVPGTFIIGVIGFFLAGVIFDRLIREKKDD</sequence>
<evidence type="ECO:0000313" key="3">
    <source>
        <dbReference type="Proteomes" id="UP000284763"/>
    </source>
</evidence>
<dbReference type="Proteomes" id="UP000284763">
    <property type="component" value="Unassembled WGS sequence"/>
</dbReference>
<keyword evidence="1" id="KW-0472">Membrane</keyword>
<protein>
    <submittedName>
        <fullName evidence="2">Uncharacterized protein</fullName>
    </submittedName>
</protein>